<protein>
    <submittedName>
        <fullName evidence="1">Uncharacterized protein</fullName>
    </submittedName>
</protein>
<dbReference type="Proteomes" id="UP000821865">
    <property type="component" value="Chromosome 9"/>
</dbReference>
<reference evidence="1" key="1">
    <citation type="submission" date="2020-05" db="EMBL/GenBank/DDBJ databases">
        <title>Large-scale comparative analyses of tick genomes elucidate their genetic diversity and vector capacities.</title>
        <authorList>
            <person name="Jia N."/>
            <person name="Wang J."/>
            <person name="Shi W."/>
            <person name="Du L."/>
            <person name="Sun Y."/>
            <person name="Zhan W."/>
            <person name="Jiang J."/>
            <person name="Wang Q."/>
            <person name="Zhang B."/>
            <person name="Ji P."/>
            <person name="Sakyi L.B."/>
            <person name="Cui X."/>
            <person name="Yuan T."/>
            <person name="Jiang B."/>
            <person name="Yang W."/>
            <person name="Lam T.T.-Y."/>
            <person name="Chang Q."/>
            <person name="Ding S."/>
            <person name="Wang X."/>
            <person name="Zhu J."/>
            <person name="Ruan X."/>
            <person name="Zhao L."/>
            <person name="Wei J."/>
            <person name="Que T."/>
            <person name="Du C."/>
            <person name="Cheng J."/>
            <person name="Dai P."/>
            <person name="Han X."/>
            <person name="Huang E."/>
            <person name="Gao Y."/>
            <person name="Liu J."/>
            <person name="Shao H."/>
            <person name="Ye R."/>
            <person name="Li L."/>
            <person name="Wei W."/>
            <person name="Wang X."/>
            <person name="Wang C."/>
            <person name="Yang T."/>
            <person name="Huo Q."/>
            <person name="Li W."/>
            <person name="Guo W."/>
            <person name="Chen H."/>
            <person name="Zhou L."/>
            <person name="Ni X."/>
            <person name="Tian J."/>
            <person name="Zhou Y."/>
            <person name="Sheng Y."/>
            <person name="Liu T."/>
            <person name="Pan Y."/>
            <person name="Xia L."/>
            <person name="Li J."/>
            <person name="Zhao F."/>
            <person name="Cao W."/>
        </authorList>
    </citation>
    <scope>NUCLEOTIDE SEQUENCE</scope>
    <source>
        <strain evidence="1">Dsil-2018</strain>
    </source>
</reference>
<proteinExistence type="predicted"/>
<gene>
    <name evidence="1" type="ORF">HPB49_019421</name>
</gene>
<evidence type="ECO:0000313" key="2">
    <source>
        <dbReference type="Proteomes" id="UP000821865"/>
    </source>
</evidence>
<sequence>MSATMKRKRPQKQPQDMKKPTYTRGLKAYFRRYSLDMRAPCTDATPDACSPIAMRKLCWLVRNIGVWNSFLENIGLELRENRPGRLSLYTFARCDPSLNDYGSVCVTLLAELLATHRCIYFVHFGYSGRLFGMKTSVIQHLLPNSSIEQFHVDGQTMDRDEAFTFLRAVWRSRPLSVQLCNIPLRRSDVLSMSIYVEATSTLKELALVETGFKVADAIALFKALEVSKTVEYVRLETNTVGIRGAKQFATLLRRNTTLRSVTLQRVKLQAKGAVAIAAALADNNTLGCLRIASNSIGAVGARALAETLRTNTSLTVLDLRDNAIGTSGAMAFAAMLKVNAKLEELHVCGNVISEDGIVAIAEAVAHNTSLKVLSLFANGFGEEGVAALGKLVASNRTLVRLNATLESTYGAPRRHLDAFAEALAANTVMRGVQLFVWGTPAMKQLSHMLPLTQTLQYLCVCTCGPEIEQLCAALAHNRSIQEVEINCFLNLDDGSALGRLFETTTTIQAVTITKRVKNTCLIRLFHGLAKNNSIWWFSVQGGSLTSTACSAIATALESNRTLACMTLGRATAEDSNLRIVSSALERNCTLQMMCMGYTTTSAPALKIRERLRRNMGMMMQAIEFALTKNVSKALAEAFELYKDSTFFNQELAKANRNQGRQAATLLIKEAERFIEDNYFQITGVVKGPLVCVRRTRSKKRMTMFDCLNNYCLRELLSYLRVSDVKR</sequence>
<dbReference type="EMBL" id="CM023478">
    <property type="protein sequence ID" value="KAH7933942.1"/>
    <property type="molecule type" value="Genomic_DNA"/>
</dbReference>
<organism evidence="1 2">
    <name type="scientific">Dermacentor silvarum</name>
    <name type="common">Tick</name>
    <dbReference type="NCBI Taxonomy" id="543639"/>
    <lineage>
        <taxon>Eukaryota</taxon>
        <taxon>Metazoa</taxon>
        <taxon>Ecdysozoa</taxon>
        <taxon>Arthropoda</taxon>
        <taxon>Chelicerata</taxon>
        <taxon>Arachnida</taxon>
        <taxon>Acari</taxon>
        <taxon>Parasitiformes</taxon>
        <taxon>Ixodida</taxon>
        <taxon>Ixodoidea</taxon>
        <taxon>Ixodidae</taxon>
        <taxon>Rhipicephalinae</taxon>
        <taxon>Dermacentor</taxon>
    </lineage>
</organism>
<evidence type="ECO:0000313" key="1">
    <source>
        <dbReference type="EMBL" id="KAH7933942.1"/>
    </source>
</evidence>
<name>A0ACB8C533_DERSI</name>
<accession>A0ACB8C533</accession>
<keyword evidence="2" id="KW-1185">Reference proteome</keyword>
<comment type="caution">
    <text evidence="1">The sequence shown here is derived from an EMBL/GenBank/DDBJ whole genome shotgun (WGS) entry which is preliminary data.</text>
</comment>